<dbReference type="STRING" id="2342.SOPEG_1498"/>
<dbReference type="AlphaFoldDB" id="W0HIQ8"/>
<dbReference type="SUPFAM" id="SSF53649">
    <property type="entry name" value="Alkaline phosphatase-like"/>
    <property type="match status" value="1"/>
</dbReference>
<organism evidence="1 2">
    <name type="scientific">Candidatus Sodalis pierantonii str. SOPE</name>
    <dbReference type="NCBI Taxonomy" id="2342"/>
    <lineage>
        <taxon>Bacteria</taxon>
        <taxon>Pseudomonadati</taxon>
        <taxon>Pseudomonadota</taxon>
        <taxon>Gammaproteobacteria</taxon>
        <taxon>Enterobacterales</taxon>
        <taxon>Bruguierivoracaceae</taxon>
        <taxon>Sodalis</taxon>
    </lineage>
</organism>
<dbReference type="InterPro" id="IPR002591">
    <property type="entry name" value="Phosphodiest/P_Trfase"/>
</dbReference>
<dbReference type="InterPro" id="IPR017850">
    <property type="entry name" value="Alkaline_phosphatase_core_sf"/>
</dbReference>
<dbReference type="KEGG" id="pes:SOPEG_1498"/>
<dbReference type="Pfam" id="PF01663">
    <property type="entry name" value="Phosphodiest"/>
    <property type="match status" value="1"/>
</dbReference>
<dbReference type="Proteomes" id="UP000019025">
    <property type="component" value="Chromosome"/>
</dbReference>
<dbReference type="HOGENOM" id="CLU_461415_0_0_6"/>
<dbReference type="Gene3D" id="3.40.720.10">
    <property type="entry name" value="Alkaline Phosphatase, subunit A"/>
    <property type="match status" value="2"/>
</dbReference>
<reference evidence="1 2" key="1">
    <citation type="journal article" date="2014" name="Genome Biol. Evol.">
        <title>Genome degeneration and adaptation in a nascent stage of symbiosis.</title>
        <authorList>
            <person name="Oakeson K.F."/>
            <person name="Gil R."/>
            <person name="Clayton A.L."/>
            <person name="Dunn D.M."/>
            <person name="von Niederhausern A.C."/>
            <person name="Hamil C."/>
            <person name="Aoyagi A."/>
            <person name="Duval B."/>
            <person name="Baca A."/>
            <person name="Silva F.J."/>
            <person name="Vallier A."/>
            <person name="Jackson D.G."/>
            <person name="Latorre A."/>
            <person name="Weiss R.B."/>
            <person name="Heddi A."/>
            <person name="Moya A."/>
            <person name="Dale C."/>
        </authorList>
    </citation>
    <scope>NUCLEOTIDE SEQUENCE [LARGE SCALE GENOMIC DNA]</scope>
    <source>
        <strain evidence="2">none</strain>
    </source>
</reference>
<sequence>MRKVIVFGVDGLSMPLLKRYAAQGALPNISRMLQQGAATELLPFISSWSDVNWVAFMAGQGLGTAWRGQALPADNHQTGNLLDQMTRQGLKAALVHFPETVVADAGHFSFAPYWGRSALWAAEHFKPMGHTTRYQARTDDKHIKQQKLGWPPNGTLTYHDKGAWQPLEKGADGRYALMLQGQRGNTLTLPLGEQGGKPVIWIGDQAVALAEGEWSPWCSLRALNVSGSVRFYLGCYRPERDDVEILQAQVTDPDQLCGTSEQARALLAHAGPFFSKWVVKASPQEDYPQATYQEGDEQSLWLADTALTLTQQQGYALWATVHRLVDESHHNCLGQCDPASPFFDPAQAARYDAVMRDCYQILDKTMGKLMAQMDDETVLMLASDHGAVPNAYMCDIYRYLAKHQLVVLDEQLKPDMARSQVYLKDERGGLEIFVNLTGREATGIVSSADYDAVCAKTLHALGSWHVLEQGKLRNAVSLALLKDDAAGIGFWGPCAGDIVFAYNAGFVWGVSRGGEDICPVEVPGANHGPQKPTAATAMSSNYGALVMMGAGVRAGYYHDRATLGPYTMVDPAAAIAHLLGLPLATLDGRVIHSLLADGHARP</sequence>
<name>W0HIQ8_9GAMM</name>
<dbReference type="eggNOG" id="COG3379">
    <property type="taxonomic scope" value="Bacteria"/>
</dbReference>
<keyword evidence="2" id="KW-1185">Reference proteome</keyword>
<proteinExistence type="predicted"/>
<gene>
    <name evidence="1" type="ORF">SOPEG_1498</name>
</gene>
<evidence type="ECO:0000313" key="1">
    <source>
        <dbReference type="EMBL" id="AHF73686.1"/>
    </source>
</evidence>
<evidence type="ECO:0000313" key="2">
    <source>
        <dbReference type="Proteomes" id="UP000019025"/>
    </source>
</evidence>
<accession>W0HIQ8</accession>
<dbReference type="PATRIC" id="fig|2342.5.peg.1578"/>
<dbReference type="EMBL" id="CP006568">
    <property type="protein sequence ID" value="AHF73686.1"/>
    <property type="molecule type" value="Genomic_DNA"/>
</dbReference>
<protein>
    <submittedName>
        <fullName evidence="1">Type I phosphodiesterase/nucleotide pyrophosphatase</fullName>
    </submittedName>
</protein>